<protein>
    <submittedName>
        <fullName evidence="4">DUF4129 domain-containing protein</fullName>
    </submittedName>
</protein>
<accession>A0A1S1C9D1</accession>
<dbReference type="EMBL" id="CVVU01000021">
    <property type="protein sequence ID" value="CRO00448.1"/>
    <property type="molecule type" value="Genomic_DNA"/>
</dbReference>
<reference evidence="4 6" key="3">
    <citation type="submission" date="2017-05" db="EMBL/GenBank/DDBJ databases">
        <authorList>
            <person name="Song R."/>
            <person name="Chenine A.L."/>
            <person name="Ruprecht R.M."/>
        </authorList>
    </citation>
    <scope>NUCLEOTIDE SEQUENCE [LARGE SCALE GENOMIC DNA]</scope>
    <source>
        <strain evidence="4 6">S567_C10_BS</strain>
    </source>
</reference>
<feature type="transmembrane region" description="Helical" evidence="1">
    <location>
        <begin position="361"/>
        <end position="382"/>
    </location>
</feature>
<feature type="transmembrane region" description="Helical" evidence="1">
    <location>
        <begin position="205"/>
        <end position="228"/>
    </location>
</feature>
<organism evidence="4 6">
    <name type="scientific">Pseudomonas aeruginosa</name>
    <dbReference type="NCBI Taxonomy" id="287"/>
    <lineage>
        <taxon>Bacteria</taxon>
        <taxon>Pseudomonadati</taxon>
        <taxon>Pseudomonadota</taxon>
        <taxon>Gammaproteobacteria</taxon>
        <taxon>Pseudomonadales</taxon>
        <taxon>Pseudomonadaceae</taxon>
        <taxon>Pseudomonas</taxon>
    </lineage>
</organism>
<sequence>MRLTDASVAIRPRSAWEALDLGILLAHRHARLLMGSWALLTLPLFAVLSLLLWQHPTLAILIFWWLKPAFERLPLYILSHALFGDTPTLRQALRAYPALLRKQLPASLLWRRFSPTRSFDLPVLQLEGLAGEPRSQRLIVLSQRNAGGATWLTVVGVHLEMALWAGFAMLLYLLIPAQNEIDWNWQSLLDPEAGEWLWLEHLSNLLYVLVLVVWEPIYVACGFTLYLNRRTELEAWDIELVFRRLRQRLVGSAYVLLLGLTASLAWLPAPSAYAEPAAATSAGEAELPPEQARLLRQKLNSEQAGKQIRAIVDGAPFKNSETVTGWRFGDKTEKKDSRKEDEERLKAFFEALANWVPFRHAAQVIEVLLWALLFSAVFLLVWRYREWLRLFVGNLGLPQRARREAPTVMFGLDLSPESLPDDIAGNAERLWNEKPREALGLLYRGLLSRLLHDYRLPLKGSHTEGEVLRLVEGLEQQRPLLHYSQLLTAQWQALAYGHRLPADDARQRLCDGWRSLFAAGAKP</sequence>
<feature type="transmembrane region" description="Helical" evidence="1">
    <location>
        <begin position="37"/>
        <end position="66"/>
    </location>
</feature>
<dbReference type="Proteomes" id="UP000194857">
    <property type="component" value="Unassembled WGS sequence"/>
</dbReference>
<dbReference type="Pfam" id="PF13559">
    <property type="entry name" value="DUF4129"/>
    <property type="match status" value="1"/>
</dbReference>
<keyword evidence="1" id="KW-0812">Transmembrane</keyword>
<accession>A0A080VR18</accession>
<keyword evidence="1" id="KW-1133">Transmembrane helix</keyword>
<evidence type="ECO:0000313" key="5">
    <source>
        <dbReference type="Proteomes" id="UP000045039"/>
    </source>
</evidence>
<evidence type="ECO:0000259" key="2">
    <source>
        <dbReference type="Pfam" id="PF13559"/>
    </source>
</evidence>
<dbReference type="eggNOG" id="ENOG502Z8D2">
    <property type="taxonomic scope" value="Bacteria"/>
</dbReference>
<dbReference type="InterPro" id="IPR025403">
    <property type="entry name" value="TgpA-like_C"/>
</dbReference>
<proteinExistence type="predicted"/>
<reference evidence="5" key="2">
    <citation type="submission" date="2015-06" db="EMBL/GenBank/DDBJ databases">
        <authorList>
            <person name="Radhakrishnan Rajesh"/>
            <person name="Underwood Anthony"/>
            <person name="Al-Shahib Ali"/>
        </authorList>
    </citation>
    <scope>NUCLEOTIDE SEQUENCE [LARGE SCALE GENOMIC DNA]</scope>
    <source>
        <strain evidence="5">P19_London_7_VIM_2_05_10</strain>
    </source>
</reference>
<keyword evidence="1" id="KW-0472">Membrane</keyword>
<evidence type="ECO:0000313" key="3">
    <source>
        <dbReference type="EMBL" id="CRO00448.1"/>
    </source>
</evidence>
<dbReference type="RefSeq" id="WP_003120854.1">
    <property type="nucleotide sequence ID" value="NZ_AP031604.1"/>
</dbReference>
<dbReference type="Proteomes" id="UP000045039">
    <property type="component" value="Unassembled WGS sequence"/>
</dbReference>
<feature type="domain" description="Protein-glutamine gamma-glutamyltransferase-like C-terminal" evidence="2">
    <location>
        <begin position="442"/>
        <end position="514"/>
    </location>
</feature>
<feature type="transmembrane region" description="Helical" evidence="1">
    <location>
        <begin position="249"/>
        <end position="267"/>
    </location>
</feature>
<reference evidence="3" key="1">
    <citation type="submission" date="2015-06" db="EMBL/GenBank/DDBJ databases">
        <authorList>
            <person name="Radhakrishnan R."/>
            <person name="Underwood A."/>
            <person name="Al-Shahib A."/>
        </authorList>
    </citation>
    <scope>NUCLEOTIDE SEQUENCE</scope>
    <source>
        <strain evidence="3">P19_London_7_VIM_2_05_10</strain>
    </source>
</reference>
<name>A0A080VR18_PSEAI</name>
<dbReference type="EMBL" id="NFFZ01000011">
    <property type="protein sequence ID" value="OTI59473.1"/>
    <property type="molecule type" value="Genomic_DNA"/>
</dbReference>
<evidence type="ECO:0000256" key="1">
    <source>
        <dbReference type="SAM" id="Phobius"/>
    </source>
</evidence>
<comment type="caution">
    <text evidence="4">The sequence shown here is derived from an EMBL/GenBank/DDBJ whole genome shotgun (WGS) entry which is preliminary data.</text>
</comment>
<feature type="transmembrane region" description="Helical" evidence="1">
    <location>
        <begin position="151"/>
        <end position="175"/>
    </location>
</feature>
<gene>
    <name evidence="4" type="ORF">CAZ10_21735</name>
    <name evidence="3" type="ORF">PAERUG_P19_London_7_VIM_2_05_10_00516</name>
</gene>
<evidence type="ECO:0000313" key="6">
    <source>
        <dbReference type="Proteomes" id="UP000194857"/>
    </source>
</evidence>
<evidence type="ECO:0000313" key="4">
    <source>
        <dbReference type="EMBL" id="OTI59473.1"/>
    </source>
</evidence>
<dbReference type="AlphaFoldDB" id="A0A080VR18"/>